<organism evidence="4 5">
    <name type="scientific">Formosa sediminum</name>
    <dbReference type="NCBI Taxonomy" id="2594004"/>
    <lineage>
        <taxon>Bacteria</taxon>
        <taxon>Pseudomonadati</taxon>
        <taxon>Bacteroidota</taxon>
        <taxon>Flavobacteriia</taxon>
        <taxon>Flavobacteriales</taxon>
        <taxon>Flavobacteriaceae</taxon>
        <taxon>Formosa</taxon>
    </lineage>
</organism>
<evidence type="ECO:0000313" key="4">
    <source>
        <dbReference type="EMBL" id="QDO92541.1"/>
    </source>
</evidence>
<name>A0A516GLZ5_9FLAO</name>
<dbReference type="SUPFAM" id="SSF48452">
    <property type="entry name" value="TPR-like"/>
    <property type="match status" value="4"/>
</dbReference>
<dbReference type="Pfam" id="PF13174">
    <property type="entry name" value="TPR_6"/>
    <property type="match status" value="1"/>
</dbReference>
<dbReference type="Pfam" id="PF13181">
    <property type="entry name" value="TPR_8"/>
    <property type="match status" value="1"/>
</dbReference>
<keyword evidence="2" id="KW-0175">Coiled coil</keyword>
<gene>
    <name evidence="4" type="ORF">FNB79_00595</name>
</gene>
<dbReference type="InterPro" id="IPR011990">
    <property type="entry name" value="TPR-like_helical_dom_sf"/>
</dbReference>
<dbReference type="SMART" id="SM00028">
    <property type="entry name" value="TPR"/>
    <property type="match status" value="15"/>
</dbReference>
<feature type="repeat" description="TPR" evidence="1">
    <location>
        <begin position="538"/>
        <end position="571"/>
    </location>
</feature>
<dbReference type="Gene3D" id="1.25.40.10">
    <property type="entry name" value="Tetratricopeptide repeat domain"/>
    <property type="match status" value="8"/>
</dbReference>
<dbReference type="Pfam" id="PF12895">
    <property type="entry name" value="ANAPC3"/>
    <property type="match status" value="1"/>
</dbReference>
<dbReference type="PROSITE" id="PS50005">
    <property type="entry name" value="TPR"/>
    <property type="match status" value="3"/>
</dbReference>
<keyword evidence="5" id="KW-1185">Reference proteome</keyword>
<keyword evidence="3" id="KW-0732">Signal</keyword>
<dbReference type="KEGG" id="fop:FNB79_00595"/>
<dbReference type="EMBL" id="CP041637">
    <property type="protein sequence ID" value="QDO92541.1"/>
    <property type="molecule type" value="Genomic_DNA"/>
</dbReference>
<dbReference type="OrthoDB" id="9814448at2"/>
<feature type="chain" id="PRO_5022214485" evidence="3">
    <location>
        <begin position="22"/>
        <end position="1005"/>
    </location>
</feature>
<evidence type="ECO:0000256" key="3">
    <source>
        <dbReference type="SAM" id="SignalP"/>
    </source>
</evidence>
<dbReference type="Proteomes" id="UP000319209">
    <property type="component" value="Chromosome"/>
</dbReference>
<keyword evidence="1" id="KW-0802">TPR repeat</keyword>
<dbReference type="PANTHER" id="PTHR12558">
    <property type="entry name" value="CELL DIVISION CYCLE 16,23,27"/>
    <property type="match status" value="1"/>
</dbReference>
<evidence type="ECO:0000313" key="5">
    <source>
        <dbReference type="Proteomes" id="UP000319209"/>
    </source>
</evidence>
<feature type="coiled-coil region" evidence="2">
    <location>
        <begin position="973"/>
        <end position="1000"/>
    </location>
</feature>
<dbReference type="PANTHER" id="PTHR12558:SF13">
    <property type="entry name" value="CELL DIVISION CYCLE PROTEIN 27 HOMOLOG"/>
    <property type="match status" value="1"/>
</dbReference>
<feature type="repeat" description="TPR" evidence="1">
    <location>
        <begin position="314"/>
        <end position="347"/>
    </location>
</feature>
<evidence type="ECO:0000256" key="1">
    <source>
        <dbReference type="PROSITE-ProRule" id="PRU00339"/>
    </source>
</evidence>
<protein>
    <submittedName>
        <fullName evidence="4">Tetratricopeptide repeat protein</fullName>
    </submittedName>
</protein>
<sequence>MIRSKIVLFLLAIVLCSKMLAQQTAIYTNDQESYLKALALYNSKQYLAAQNIFTSIQKKTKEEVMKSECAYYIASAAIRLNQLKADDLVEEFVEEYPTSPKRNSAYIDVADFYFKSGKYPHAKKWYDRVDERSLTDLEKDRYYFNKGYTAFITKNYKNARTYLNKVENSATYGSQAKYYIGYMAYESDDASQANQYFDQVKDQEKYKEKMSYYKADLNFKLGNFQQAIALAQEQIPYSSREEESELNKIIGESYFNLGQYDQAIPYLTLYEGKRGKWSNTDYYLLGYAYYKQGDYENAISEFSKIISGDNSVAQNAYYHLGESYIRLNKKTEALNAFRNASQMDFEPKIQEDAYYNYAKISYETGNPYESVPTVLSSYITKYPETTHRTEIESLLVDSYITSKNYKEALKILETKKDAASKEAYQKVTFYRGLELLEEEKYKEATGFFDKAVNTQINPEYTARASFWRGESNYNLGNYKDAVLDYKTFKQYSISDSEEGKVVDYNLGYAYFKQKEYALATEHFNTFTQNYKDDQIKLNDAYLRLGDGYFVSSKYDSAITAYNAAIQLNTLESDYAAFQKAISYGYTSNSTKKVSALEAFLDDYPKSKLRDDAMYELGNSYTKSNQSEKAVSMYNRLSSEYRMSSLAPKAMLREGLIFYNSNKNEGALAVFKTVAANYPGTPEAIQAVSTARLIYIDMGAVDTYASWVETLDYVKVTDADLDNSTYEAAEKKYLENNTDEAIKQFNGYLNQFKNGLHSTQAHFYLAQLYYQKGLKVNAAPHYKYVVDASRSEFTEEALMRLSQSYLEGKNWIDAIPVLQRLETEATFPQNVIFAQSNLMKANYQLNKYKSAVSYANKVLANASIDNKIKSDAHIIIARSAFSTNDLVIAKEAYEEVSKVATGETAAEALFYNAYFKHQEGDYEGSNAAVQRLAKDYSSYKYFSAKGLVVMARNYKELGDAFQATYILESVIENFKSFNDVVAEANKQLKDIKNEQAKTNSSVKTQN</sequence>
<dbReference type="AlphaFoldDB" id="A0A516GLZ5"/>
<proteinExistence type="predicted"/>
<feature type="repeat" description="TPR" evidence="1">
    <location>
        <begin position="279"/>
        <end position="312"/>
    </location>
</feature>
<dbReference type="Pfam" id="PF13432">
    <property type="entry name" value="TPR_16"/>
    <property type="match status" value="2"/>
</dbReference>
<accession>A0A516GLZ5</accession>
<feature type="signal peptide" evidence="3">
    <location>
        <begin position="1"/>
        <end position="21"/>
    </location>
</feature>
<dbReference type="RefSeq" id="WP_143379451.1">
    <property type="nucleotide sequence ID" value="NZ_CP041637.1"/>
</dbReference>
<reference evidence="4 5" key="1">
    <citation type="submission" date="2019-07" db="EMBL/GenBank/DDBJ databases">
        <title>Genome sequencing for Formosa sp. PS13.</title>
        <authorList>
            <person name="Park S.-J."/>
        </authorList>
    </citation>
    <scope>NUCLEOTIDE SEQUENCE [LARGE SCALE GENOMIC DNA]</scope>
    <source>
        <strain evidence="4 5">PS13</strain>
    </source>
</reference>
<evidence type="ECO:0000256" key="2">
    <source>
        <dbReference type="SAM" id="Coils"/>
    </source>
</evidence>
<dbReference type="InterPro" id="IPR019734">
    <property type="entry name" value="TPR_rpt"/>
</dbReference>